<comment type="caution">
    <text evidence="2">The sequence shown here is derived from an EMBL/GenBank/DDBJ whole genome shotgun (WGS) entry which is preliminary data.</text>
</comment>
<reference evidence="2" key="1">
    <citation type="submission" date="2021-02" db="EMBL/GenBank/DDBJ databases">
        <authorList>
            <person name="Nowell W R."/>
        </authorList>
    </citation>
    <scope>NUCLEOTIDE SEQUENCE</scope>
</reference>
<name>A0A816KPM1_9BILA</name>
<gene>
    <name evidence="2" type="ORF">MBJ925_LOCUS3217</name>
</gene>
<keyword evidence="1" id="KW-0812">Transmembrane</keyword>
<protein>
    <submittedName>
        <fullName evidence="2">Uncharacterized protein</fullName>
    </submittedName>
</protein>
<evidence type="ECO:0000256" key="1">
    <source>
        <dbReference type="SAM" id="Phobius"/>
    </source>
</evidence>
<dbReference type="Proteomes" id="UP000663824">
    <property type="component" value="Unassembled WGS sequence"/>
</dbReference>
<feature type="transmembrane region" description="Helical" evidence="1">
    <location>
        <begin position="34"/>
        <end position="56"/>
    </location>
</feature>
<keyword evidence="1" id="KW-0472">Membrane</keyword>
<keyword evidence="1" id="KW-1133">Transmembrane helix</keyword>
<organism evidence="2 3">
    <name type="scientific">Rotaria magnacalcarata</name>
    <dbReference type="NCBI Taxonomy" id="392030"/>
    <lineage>
        <taxon>Eukaryota</taxon>
        <taxon>Metazoa</taxon>
        <taxon>Spiralia</taxon>
        <taxon>Gnathifera</taxon>
        <taxon>Rotifera</taxon>
        <taxon>Eurotatoria</taxon>
        <taxon>Bdelloidea</taxon>
        <taxon>Philodinida</taxon>
        <taxon>Philodinidae</taxon>
        <taxon>Rotaria</taxon>
    </lineage>
</organism>
<accession>A0A816KPM1</accession>
<dbReference type="AlphaFoldDB" id="A0A816KPM1"/>
<evidence type="ECO:0000313" key="3">
    <source>
        <dbReference type="Proteomes" id="UP000663824"/>
    </source>
</evidence>
<sequence length="97" mass="10760">MLLASLLCGSAVGAMTLQKIAGFVLDRNPKHFPTLLIVCLLISIILYLASNLVYFFHERKNLLNACPSLTNGAALSPKTFNEEEQQMATYLRDQQDS</sequence>
<evidence type="ECO:0000313" key="2">
    <source>
        <dbReference type="EMBL" id="CAF1925147.1"/>
    </source>
</evidence>
<dbReference type="EMBL" id="CAJNRE010000294">
    <property type="protein sequence ID" value="CAF1925147.1"/>
    <property type="molecule type" value="Genomic_DNA"/>
</dbReference>
<proteinExistence type="predicted"/>